<accession>A0A2G8JUX1</accession>
<evidence type="ECO:0000313" key="2">
    <source>
        <dbReference type="EMBL" id="PIK39538.1"/>
    </source>
</evidence>
<dbReference type="Proteomes" id="UP000230750">
    <property type="component" value="Unassembled WGS sequence"/>
</dbReference>
<organism evidence="2 3">
    <name type="scientific">Stichopus japonicus</name>
    <name type="common">Sea cucumber</name>
    <dbReference type="NCBI Taxonomy" id="307972"/>
    <lineage>
        <taxon>Eukaryota</taxon>
        <taxon>Metazoa</taxon>
        <taxon>Echinodermata</taxon>
        <taxon>Eleutherozoa</taxon>
        <taxon>Echinozoa</taxon>
        <taxon>Holothuroidea</taxon>
        <taxon>Aspidochirotacea</taxon>
        <taxon>Aspidochirotida</taxon>
        <taxon>Stichopodidae</taxon>
        <taxon>Apostichopus</taxon>
    </lineage>
</organism>
<proteinExistence type="predicted"/>
<dbReference type="InterPro" id="IPR043502">
    <property type="entry name" value="DNA/RNA_pol_sf"/>
</dbReference>
<dbReference type="InterPro" id="IPR043128">
    <property type="entry name" value="Rev_trsase/Diguanyl_cyclase"/>
</dbReference>
<dbReference type="Gene3D" id="3.30.70.270">
    <property type="match status" value="2"/>
</dbReference>
<protein>
    <recommendedName>
        <fullName evidence="1">Reverse transcriptase domain-containing protein</fullName>
    </recommendedName>
</protein>
<dbReference type="PROSITE" id="PS50878">
    <property type="entry name" value="RT_POL"/>
    <property type="match status" value="1"/>
</dbReference>
<dbReference type="PANTHER" id="PTHR33064">
    <property type="entry name" value="POL PROTEIN"/>
    <property type="match status" value="1"/>
</dbReference>
<evidence type="ECO:0000259" key="1">
    <source>
        <dbReference type="PROSITE" id="PS50878"/>
    </source>
</evidence>
<dbReference type="InterPro" id="IPR000477">
    <property type="entry name" value="RT_dom"/>
</dbReference>
<dbReference type="AlphaFoldDB" id="A0A2G8JUX1"/>
<dbReference type="SUPFAM" id="SSF57903">
    <property type="entry name" value="FYVE/PHD zinc finger"/>
    <property type="match status" value="1"/>
</dbReference>
<dbReference type="PANTHER" id="PTHR33064:SF29">
    <property type="entry name" value="PEPTIDASE A2 DOMAIN-CONTAINING PROTEIN-RELATED"/>
    <property type="match status" value="1"/>
</dbReference>
<dbReference type="Pfam" id="PF00078">
    <property type="entry name" value="RVT_1"/>
    <property type="match status" value="1"/>
</dbReference>
<sequence>MLEEGIIKPSSSPWASPIVSVPKKDGSIRICTDYRKLNQVTKFDAYPIPRVDDILDDVSGSPFISTLDLTKGYYQVPLSHTAREKSAFITPFGLFEYLVMPFGMRNAPATFQRLVDNVLQGCEEFAKAYIDDIVIFSKTWEEHLCHLEAVFNRLEKSGLAVKPDKCRIGEPTVPYLGYVIGSGEVRPEECKVEAIINWPTPLTKTDVRSFLGLTGYYRKLIPDFAQIASPLIDLTKKSKPTVIEWTEGCEHAFLSLKKLITCKPVLKSPDFEKDFILQCDASERVCLQAEEKIHSPSWVYTGGDGADRCRQETCGQETWQKVDYKKTILNNRCCAVRWGMCQANRFADVGSTSKVQCSTCQKSYHCKCVGIPAHIAKNSDFSCCSSIRDAKNKQLLVLPKDDNLLGVEIRMADVLSLQMSGITSGVVDFYIRTASRAACLHGGIVAKMLKVAKDYSDISGGNVFVFPVCLRFQQRREWTVE</sequence>
<dbReference type="InterPro" id="IPR041577">
    <property type="entry name" value="RT_RNaseH_2"/>
</dbReference>
<name>A0A2G8JUX1_STIJA</name>
<gene>
    <name evidence="2" type="ORF">BSL78_23617</name>
</gene>
<dbReference type="SUPFAM" id="SSF56672">
    <property type="entry name" value="DNA/RNA polymerases"/>
    <property type="match status" value="1"/>
</dbReference>
<dbReference type="FunFam" id="3.30.70.270:FF:000020">
    <property type="entry name" value="Transposon Tf2-6 polyprotein-like Protein"/>
    <property type="match status" value="1"/>
</dbReference>
<dbReference type="EMBL" id="MRZV01001228">
    <property type="protein sequence ID" value="PIK39538.1"/>
    <property type="molecule type" value="Genomic_DNA"/>
</dbReference>
<dbReference type="InterPro" id="IPR051320">
    <property type="entry name" value="Viral_Replic_Matur_Polypro"/>
</dbReference>
<evidence type="ECO:0000313" key="3">
    <source>
        <dbReference type="Proteomes" id="UP000230750"/>
    </source>
</evidence>
<comment type="caution">
    <text evidence="2">The sequence shown here is derived from an EMBL/GenBank/DDBJ whole genome shotgun (WGS) entry which is preliminary data.</text>
</comment>
<dbReference type="Gene3D" id="3.10.10.10">
    <property type="entry name" value="HIV Type 1 Reverse Transcriptase, subunit A, domain 1"/>
    <property type="match status" value="1"/>
</dbReference>
<keyword evidence="3" id="KW-1185">Reference proteome</keyword>
<dbReference type="OrthoDB" id="6773263at2759"/>
<dbReference type="CDD" id="cd01647">
    <property type="entry name" value="RT_LTR"/>
    <property type="match status" value="1"/>
</dbReference>
<dbReference type="Pfam" id="PF17919">
    <property type="entry name" value="RT_RNaseH_2"/>
    <property type="match status" value="1"/>
</dbReference>
<dbReference type="InterPro" id="IPR011011">
    <property type="entry name" value="Znf_FYVE_PHD"/>
</dbReference>
<feature type="domain" description="Reverse transcriptase" evidence="1">
    <location>
        <begin position="2"/>
        <end position="180"/>
    </location>
</feature>
<reference evidence="2 3" key="1">
    <citation type="journal article" date="2017" name="PLoS Biol.">
        <title>The sea cucumber genome provides insights into morphological evolution and visceral regeneration.</title>
        <authorList>
            <person name="Zhang X."/>
            <person name="Sun L."/>
            <person name="Yuan J."/>
            <person name="Sun Y."/>
            <person name="Gao Y."/>
            <person name="Zhang L."/>
            <person name="Li S."/>
            <person name="Dai H."/>
            <person name="Hamel J.F."/>
            <person name="Liu C."/>
            <person name="Yu Y."/>
            <person name="Liu S."/>
            <person name="Lin W."/>
            <person name="Guo K."/>
            <person name="Jin S."/>
            <person name="Xu P."/>
            <person name="Storey K.B."/>
            <person name="Huan P."/>
            <person name="Zhang T."/>
            <person name="Zhou Y."/>
            <person name="Zhang J."/>
            <person name="Lin C."/>
            <person name="Li X."/>
            <person name="Xing L."/>
            <person name="Huo D."/>
            <person name="Sun M."/>
            <person name="Wang L."/>
            <person name="Mercier A."/>
            <person name="Li F."/>
            <person name="Yang H."/>
            <person name="Xiang J."/>
        </authorList>
    </citation>
    <scope>NUCLEOTIDE SEQUENCE [LARGE SCALE GENOMIC DNA]</scope>
    <source>
        <strain evidence="2">Shaxun</strain>
        <tissue evidence="2">Muscle</tissue>
    </source>
</reference>